<comment type="caution">
    <text evidence="9">The sequence shown here is derived from an EMBL/GenBank/DDBJ whole genome shotgun (WGS) entry which is preliminary data.</text>
</comment>
<evidence type="ECO:0000256" key="3">
    <source>
        <dbReference type="ARBA" id="ARBA00022989"/>
    </source>
</evidence>
<feature type="transmembrane region" description="Helical" evidence="6">
    <location>
        <begin position="411"/>
        <end position="429"/>
    </location>
</feature>
<evidence type="ECO:0000256" key="4">
    <source>
        <dbReference type="ARBA" id="ARBA00023136"/>
    </source>
</evidence>
<dbReference type="EMBL" id="JAFNEN010000099">
    <property type="protein sequence ID" value="KAG8194732.1"/>
    <property type="molecule type" value="Genomic_DNA"/>
</dbReference>
<evidence type="ECO:0000313" key="10">
    <source>
        <dbReference type="Proteomes" id="UP000827092"/>
    </source>
</evidence>
<evidence type="ECO:0000256" key="5">
    <source>
        <dbReference type="SAM" id="MobiDB-lite"/>
    </source>
</evidence>
<dbReference type="Proteomes" id="UP000827092">
    <property type="component" value="Unassembled WGS sequence"/>
</dbReference>
<dbReference type="GO" id="GO:0016020">
    <property type="term" value="C:membrane"/>
    <property type="evidence" value="ECO:0007669"/>
    <property type="project" value="UniProtKB-SubCell"/>
</dbReference>
<evidence type="ECO:0000259" key="7">
    <source>
        <dbReference type="Pfam" id="PF07782"/>
    </source>
</evidence>
<keyword evidence="4 6" id="KW-0472">Membrane</keyword>
<dbReference type="InterPro" id="IPR012858">
    <property type="entry name" value="DC_STAMP-like"/>
</dbReference>
<dbReference type="PANTHER" id="PTHR21041:SF9">
    <property type="entry name" value="DENDRITIC CELL-SPECIFIC TRANSMEMBRANE PROTEIN-LIKE DOMAIN-CONTAINING PROTEIN"/>
    <property type="match status" value="1"/>
</dbReference>
<evidence type="ECO:0000256" key="1">
    <source>
        <dbReference type="ARBA" id="ARBA00004141"/>
    </source>
</evidence>
<keyword evidence="10" id="KW-1185">Reference proteome</keyword>
<evidence type="ECO:0000256" key="6">
    <source>
        <dbReference type="SAM" id="Phobius"/>
    </source>
</evidence>
<dbReference type="Pfam" id="PF26037">
    <property type="entry name" value="zf-RING_DCST1_C"/>
    <property type="match status" value="1"/>
</dbReference>
<dbReference type="PANTHER" id="PTHR21041">
    <property type="entry name" value="DENDRITIC CELL-SPECIFIC TRANSMEMBRANE PROTEIN"/>
    <property type="match status" value="1"/>
</dbReference>
<sequence>MPGFLLLLRAYKLKRAAKRLRRAKENALRVHRGERPRYPCHEECCTWCCTCLRDSCCNTFCPCCVHPRMRTAIDGTRYADTFWRRPCVRGTFDNLCLKSVLGFLAGLVLTTGIFLFLLHQLNIDPRTTTAACCLVGVVLTNGLAFSPEFRCTIMLAMPGLFSSRGRMVLLTYIYILVMSGPAKNALRNANILVNSLNCGKEMVSKQAKAILKTLVAPLVAILDIMRDILKALKDFAKMLKEAFIAIRDLFLEIINAIQIMFEWLLSVVEVCADKYGSPYQRCNGAFESAARDCRDKMGAFGFLCEIVSAVQYVCEMAKIEGAIPYSLKLVCLVVDLLCMLSKAVKIGIIEPLKEHFKSFARYMYTQFYVNVTFVHYYNYSLEQSKSFKDIRGDIQAEIRERTEWLVSLIDWSNLSSALVIFVLLFKAYVYRVRYLTADHFDNVYITHQVRDIDERRADRGRETILPLTIRERMRYVHPFSVRMAAAERRKFAVAFLLLFLSGIQMGFNMLIDYSLYRLLDMLRVYGAMAVKGQVPAVVQIRVKGSGVMSDMYRQMVSQFEPLMKTSPDFDLAQCLPNPIPIDVDKYRMIGLLYLVCVCMSACESYGLRLRHVICAAHHPARERLRAVWLYNHILRTRGGLKGFLRRQIRRRMYGDDSVDEVTLLEALAARHRWLGKLANWLGLRSGEHCVGCGRKVDEEGAKKCANPGCKGIYCLACFEDLDNVCTLCTKPVEYEDVSDISEEKDSSDEEMAKEDESDDDDYDYQFDDREQSDDDEVSISQKNVRHSKTRKELASLEDFSEEEIEEFDV</sequence>
<feature type="region of interest" description="Disordered" evidence="5">
    <location>
        <begin position="738"/>
        <end position="788"/>
    </location>
</feature>
<evidence type="ECO:0000259" key="8">
    <source>
        <dbReference type="Pfam" id="PF26037"/>
    </source>
</evidence>
<reference evidence="9 10" key="1">
    <citation type="journal article" date="2022" name="Nat. Ecol. Evol.">
        <title>A masculinizing supergene underlies an exaggerated male reproductive morph in a spider.</title>
        <authorList>
            <person name="Hendrickx F."/>
            <person name="De Corte Z."/>
            <person name="Sonet G."/>
            <person name="Van Belleghem S.M."/>
            <person name="Kostlbacher S."/>
            <person name="Vangestel C."/>
        </authorList>
    </citation>
    <scope>NUCLEOTIDE SEQUENCE [LARGE SCALE GENOMIC DNA]</scope>
    <source>
        <strain evidence="9">W744_W776</strain>
    </source>
</reference>
<dbReference type="Pfam" id="PF26039">
    <property type="entry name" value="Dcst2"/>
    <property type="match status" value="1"/>
</dbReference>
<feature type="domain" description="E3 ubiquitin-protein ligase DCST1-like C-terminal" evidence="8">
    <location>
        <begin position="688"/>
        <end position="731"/>
    </location>
</feature>
<evidence type="ECO:0008006" key="11">
    <source>
        <dbReference type="Google" id="ProtNLM"/>
    </source>
</evidence>
<dbReference type="InterPro" id="IPR051856">
    <property type="entry name" value="CSR-E3_Ligase_Protein"/>
</dbReference>
<keyword evidence="2 6" id="KW-0812">Transmembrane</keyword>
<feature type="transmembrane region" description="Helical" evidence="6">
    <location>
        <begin position="99"/>
        <end position="121"/>
    </location>
</feature>
<dbReference type="AlphaFoldDB" id="A0AAV6VFB5"/>
<dbReference type="InterPro" id="IPR058842">
    <property type="entry name" value="DCST1_C"/>
</dbReference>
<proteinExistence type="predicted"/>
<gene>
    <name evidence="9" type="ORF">JTE90_026380</name>
</gene>
<organism evidence="9 10">
    <name type="scientific">Oedothorax gibbosus</name>
    <dbReference type="NCBI Taxonomy" id="931172"/>
    <lineage>
        <taxon>Eukaryota</taxon>
        <taxon>Metazoa</taxon>
        <taxon>Ecdysozoa</taxon>
        <taxon>Arthropoda</taxon>
        <taxon>Chelicerata</taxon>
        <taxon>Arachnida</taxon>
        <taxon>Araneae</taxon>
        <taxon>Araneomorphae</taxon>
        <taxon>Entelegynae</taxon>
        <taxon>Araneoidea</taxon>
        <taxon>Linyphiidae</taxon>
        <taxon>Erigoninae</taxon>
        <taxon>Oedothorax</taxon>
    </lineage>
</organism>
<feature type="compositionally biased region" description="Acidic residues" evidence="5">
    <location>
        <begin position="738"/>
        <end position="777"/>
    </location>
</feature>
<feature type="transmembrane region" description="Helical" evidence="6">
    <location>
        <begin position="491"/>
        <end position="511"/>
    </location>
</feature>
<evidence type="ECO:0000256" key="2">
    <source>
        <dbReference type="ARBA" id="ARBA00022692"/>
    </source>
</evidence>
<comment type="subcellular location">
    <subcellularLocation>
        <location evidence="1">Membrane</location>
        <topology evidence="1">Multi-pass membrane protein</topology>
    </subcellularLocation>
</comment>
<dbReference type="Pfam" id="PF07782">
    <property type="entry name" value="DC_STAMP"/>
    <property type="match status" value="1"/>
</dbReference>
<feature type="domain" description="Dendritic cell-specific transmembrane protein-like" evidence="7">
    <location>
        <begin position="440"/>
        <end position="630"/>
    </location>
</feature>
<evidence type="ECO:0000313" key="9">
    <source>
        <dbReference type="EMBL" id="KAG8194732.1"/>
    </source>
</evidence>
<feature type="transmembrane region" description="Helical" evidence="6">
    <location>
        <begin position="127"/>
        <end position="146"/>
    </location>
</feature>
<accession>A0AAV6VFB5</accession>
<keyword evidence="3 6" id="KW-1133">Transmembrane helix</keyword>
<name>A0AAV6VFB5_9ARAC</name>
<protein>
    <recommendedName>
        <fullName evidence="11">Dendritic cell-specific transmembrane protein-like domain-containing protein</fullName>
    </recommendedName>
</protein>